<evidence type="ECO:0000259" key="1">
    <source>
        <dbReference type="Pfam" id="PF01814"/>
    </source>
</evidence>
<dbReference type="OrthoDB" id="10044044at2759"/>
<evidence type="ECO:0000313" key="3">
    <source>
        <dbReference type="Proteomes" id="UP000800235"/>
    </source>
</evidence>
<dbReference type="PANTHER" id="PTHR38048:SF1">
    <property type="entry name" value="HEMERYTHRIN-LIKE DOMAIN-CONTAINING PROTEIN"/>
    <property type="match status" value="1"/>
</dbReference>
<accession>A0A9P4TUV5</accession>
<protein>
    <recommendedName>
        <fullName evidence="1">Hemerythrin-like domain-containing protein</fullName>
    </recommendedName>
</protein>
<dbReference type="InterPro" id="IPR053206">
    <property type="entry name" value="Dimeric_xanthone_biosynth"/>
</dbReference>
<name>A0A9P4TUV5_9PEZI</name>
<dbReference type="EMBL" id="MU007080">
    <property type="protein sequence ID" value="KAF2423556.1"/>
    <property type="molecule type" value="Genomic_DNA"/>
</dbReference>
<dbReference type="Pfam" id="PF01814">
    <property type="entry name" value="Hemerythrin"/>
    <property type="match status" value="1"/>
</dbReference>
<gene>
    <name evidence="2" type="ORF">EJ08DRAFT_701058</name>
</gene>
<keyword evidence="3" id="KW-1185">Reference proteome</keyword>
<reference evidence="2" key="1">
    <citation type="journal article" date="2020" name="Stud. Mycol.">
        <title>101 Dothideomycetes genomes: a test case for predicting lifestyles and emergence of pathogens.</title>
        <authorList>
            <person name="Haridas S."/>
            <person name="Albert R."/>
            <person name="Binder M."/>
            <person name="Bloem J."/>
            <person name="Labutti K."/>
            <person name="Salamov A."/>
            <person name="Andreopoulos B."/>
            <person name="Baker S."/>
            <person name="Barry K."/>
            <person name="Bills G."/>
            <person name="Bluhm B."/>
            <person name="Cannon C."/>
            <person name="Castanera R."/>
            <person name="Culley D."/>
            <person name="Daum C."/>
            <person name="Ezra D."/>
            <person name="Gonzalez J."/>
            <person name="Henrissat B."/>
            <person name="Kuo A."/>
            <person name="Liang C."/>
            <person name="Lipzen A."/>
            <person name="Lutzoni F."/>
            <person name="Magnuson J."/>
            <person name="Mondo S."/>
            <person name="Nolan M."/>
            <person name="Ohm R."/>
            <person name="Pangilinan J."/>
            <person name="Park H.-J."/>
            <person name="Ramirez L."/>
            <person name="Alfaro M."/>
            <person name="Sun H."/>
            <person name="Tritt A."/>
            <person name="Yoshinaga Y."/>
            <person name="Zwiers L.-H."/>
            <person name="Turgeon B."/>
            <person name="Goodwin S."/>
            <person name="Spatafora J."/>
            <person name="Crous P."/>
            <person name="Grigoriev I."/>
        </authorList>
    </citation>
    <scope>NUCLEOTIDE SEQUENCE</scope>
    <source>
        <strain evidence="2">CBS 130266</strain>
    </source>
</reference>
<dbReference type="CDD" id="cd12108">
    <property type="entry name" value="Hr-like"/>
    <property type="match status" value="1"/>
</dbReference>
<dbReference type="InterPro" id="IPR012312">
    <property type="entry name" value="Hemerythrin-like"/>
</dbReference>
<dbReference type="Proteomes" id="UP000800235">
    <property type="component" value="Unassembled WGS sequence"/>
</dbReference>
<dbReference type="AlphaFoldDB" id="A0A9P4TUV5"/>
<sequence>MDKKDEAPEVKLPKLTPAEHKVYNRLADGMNYYHDHFKSTWTLLHKACTNNSRPSGMSIRQFLTTALEFAHHLTMHHTIEERHIFPVLARKMPKFRKELELLTQHKQIHEGLEKFEVYLGECRTGERELRLGELKVLMDGFGGVLWEHLDEEVEELGAENMRRYWSLEEMRGMPM</sequence>
<dbReference type="PANTHER" id="PTHR38048">
    <property type="entry name" value="EXPRESSED PROTEIN"/>
    <property type="match status" value="1"/>
</dbReference>
<feature type="domain" description="Hemerythrin-like" evidence="1">
    <location>
        <begin position="32"/>
        <end position="156"/>
    </location>
</feature>
<evidence type="ECO:0000313" key="2">
    <source>
        <dbReference type="EMBL" id="KAF2423556.1"/>
    </source>
</evidence>
<comment type="caution">
    <text evidence="2">The sequence shown here is derived from an EMBL/GenBank/DDBJ whole genome shotgun (WGS) entry which is preliminary data.</text>
</comment>
<proteinExistence type="predicted"/>
<dbReference type="Gene3D" id="1.20.120.520">
    <property type="entry name" value="nmb1532 protein domain like"/>
    <property type="match status" value="1"/>
</dbReference>
<organism evidence="2 3">
    <name type="scientific">Tothia fuscella</name>
    <dbReference type="NCBI Taxonomy" id="1048955"/>
    <lineage>
        <taxon>Eukaryota</taxon>
        <taxon>Fungi</taxon>
        <taxon>Dikarya</taxon>
        <taxon>Ascomycota</taxon>
        <taxon>Pezizomycotina</taxon>
        <taxon>Dothideomycetes</taxon>
        <taxon>Pleosporomycetidae</taxon>
        <taxon>Venturiales</taxon>
        <taxon>Cylindrosympodiaceae</taxon>
        <taxon>Tothia</taxon>
    </lineage>
</organism>